<evidence type="ECO:0000313" key="1">
    <source>
        <dbReference type="EMBL" id="AGC72235.1"/>
    </source>
</evidence>
<accession>L7W124</accession>
<organism evidence="1">
    <name type="scientific">uncultured bacterium A1Q1_fos_479</name>
    <dbReference type="NCBI Taxonomy" id="1256575"/>
    <lineage>
        <taxon>Bacteria</taxon>
        <taxon>environmental samples</taxon>
    </lineage>
</organism>
<reference evidence="1" key="1">
    <citation type="submission" date="2012-09" db="EMBL/GenBank/DDBJ databases">
        <title>Metagenomic Characterization of a Microbial Community in Wastewater Detects High Levels of Antibiotic Resistance.</title>
        <authorList>
            <person name="Abrams M."/>
            <person name="Caldwell A."/>
            <person name="Vandaei E."/>
            <person name="Lee W."/>
            <person name="Perrott J."/>
            <person name="Khan S.Y."/>
            <person name="Ta J."/>
            <person name="Romero D."/>
            <person name="Nguyen V."/>
            <person name="Pourmand N."/>
            <person name="Ouverney C.C."/>
        </authorList>
    </citation>
    <scope>NUCLEOTIDE SEQUENCE</scope>
</reference>
<dbReference type="AlphaFoldDB" id="L7W124"/>
<evidence type="ECO:0008006" key="2">
    <source>
        <dbReference type="Google" id="ProtNLM"/>
    </source>
</evidence>
<dbReference type="PROSITE" id="PS51257">
    <property type="entry name" value="PROKAR_LIPOPROTEIN"/>
    <property type="match status" value="1"/>
</dbReference>
<protein>
    <recommendedName>
        <fullName evidence="2">Lipoprotein</fullName>
    </recommendedName>
</protein>
<name>L7W124_9BACT</name>
<proteinExistence type="predicted"/>
<sequence>MSTEYSRGFESVAWSAMCLALTALTLGCEPAGFTVPRNAERVGDLDLYLPDAERTELPDPSLWSDTLSIVDVRVEQVGAYDYDVHFDVEGTDAVRFVILDFGADGVYRVAPTPMPPDAPPTACGIAASQLGVTCSSACLSACGCLQCSDSVAELNAEQACALNCTLLSDNMGLAGEPYNGSEQVYADLLYRGSEEYGLVGVAAQLGCGVSACGETAGTRTRVTFSVRFVLPELSQATLNFVPQVVADDTPYVSPPAGAAMISHCIYGTYTQCPGR</sequence>
<dbReference type="EMBL" id="JX649896">
    <property type="protein sequence ID" value="AGC72235.1"/>
    <property type="molecule type" value="Genomic_DNA"/>
</dbReference>